<keyword evidence="2 6" id="KW-0238">DNA-binding</keyword>
<evidence type="ECO:0000256" key="4">
    <source>
        <dbReference type="SAM" id="MobiDB-lite"/>
    </source>
</evidence>
<dbReference type="InterPro" id="IPR050313">
    <property type="entry name" value="Carb_Metab_HTH_regulators"/>
</dbReference>
<dbReference type="Gene3D" id="3.40.50.1360">
    <property type="match status" value="1"/>
</dbReference>
<dbReference type="Pfam" id="PF00455">
    <property type="entry name" value="DeoRC"/>
    <property type="match status" value="1"/>
</dbReference>
<evidence type="ECO:0000313" key="6">
    <source>
        <dbReference type="EMBL" id="MCW6510445.1"/>
    </source>
</evidence>
<keyword evidence="1" id="KW-0805">Transcription regulation</keyword>
<evidence type="ECO:0000313" key="7">
    <source>
        <dbReference type="Proteomes" id="UP001165667"/>
    </source>
</evidence>
<dbReference type="InterPro" id="IPR018356">
    <property type="entry name" value="Tscrpt_reg_HTH_DeoR_CS"/>
</dbReference>
<keyword evidence="3" id="KW-0804">Transcription</keyword>
<dbReference type="PRINTS" id="PR00037">
    <property type="entry name" value="HTHLACR"/>
</dbReference>
<evidence type="ECO:0000256" key="3">
    <source>
        <dbReference type="ARBA" id="ARBA00023163"/>
    </source>
</evidence>
<protein>
    <submittedName>
        <fullName evidence="6">DeoR/GlpR family DNA-binding transcription regulator</fullName>
    </submittedName>
</protein>
<reference evidence="6" key="1">
    <citation type="submission" date="2022-05" db="EMBL/GenBank/DDBJ databases">
        <authorList>
            <person name="Pankratov T."/>
        </authorList>
    </citation>
    <scope>NUCLEOTIDE SEQUENCE</scope>
    <source>
        <strain evidence="6">BP6-180914</strain>
    </source>
</reference>
<accession>A0AA42CPJ5</accession>
<dbReference type="InterPro" id="IPR036388">
    <property type="entry name" value="WH-like_DNA-bd_sf"/>
</dbReference>
<evidence type="ECO:0000259" key="5">
    <source>
        <dbReference type="PROSITE" id="PS51000"/>
    </source>
</evidence>
<feature type="domain" description="HTH deoR-type" evidence="5">
    <location>
        <begin position="55"/>
        <end position="110"/>
    </location>
</feature>
<dbReference type="GO" id="GO:0003700">
    <property type="term" value="F:DNA-binding transcription factor activity"/>
    <property type="evidence" value="ECO:0007669"/>
    <property type="project" value="InterPro"/>
</dbReference>
<dbReference type="SUPFAM" id="SSF46785">
    <property type="entry name" value="Winged helix' DNA-binding domain"/>
    <property type="match status" value="1"/>
</dbReference>
<dbReference type="Proteomes" id="UP001165667">
    <property type="component" value="Unassembled WGS sequence"/>
</dbReference>
<dbReference type="Gene3D" id="1.10.10.10">
    <property type="entry name" value="Winged helix-like DNA-binding domain superfamily/Winged helix DNA-binding domain"/>
    <property type="match status" value="1"/>
</dbReference>
<dbReference type="SMART" id="SM00420">
    <property type="entry name" value="HTH_DEOR"/>
    <property type="match status" value="1"/>
</dbReference>
<feature type="region of interest" description="Disordered" evidence="4">
    <location>
        <begin position="1"/>
        <end position="53"/>
    </location>
</feature>
<dbReference type="InterPro" id="IPR037171">
    <property type="entry name" value="NagB/RpiA_transferase-like"/>
</dbReference>
<sequence length="306" mass="32762">MRALPTTLADQPVRTTSDGSPPSSEEGEGVGGGAASAPPELDEAAPDRGRSAGAIDNRRKLMLEQIVRRGSAQVDELAARFGVSRMTIHRDLDALAERGMVRKQHGGVTIHESNTVESSFSYRTHLAERQKSAIARAAADLVQPGQSIILDESTTTLLMAPHLLSRTPLHVITNGIAMIDQLKEAHGIQLIGLGGTHNPRLNAFFGLICENAIASLRANICFMSTSAVLSGVAYHQDEEVLKIKRALMSIAQTRVLIVDSSKFGVTALNRLAALDAFDVVITDAGLPAHDRERLAEQKVNVTIVDA</sequence>
<gene>
    <name evidence="6" type="ORF">M8523_20710</name>
</gene>
<dbReference type="InterPro" id="IPR001034">
    <property type="entry name" value="DeoR_HTH"/>
</dbReference>
<dbReference type="PANTHER" id="PTHR30363:SF44">
    <property type="entry name" value="AGA OPERON TRANSCRIPTIONAL REPRESSOR-RELATED"/>
    <property type="match status" value="1"/>
</dbReference>
<dbReference type="EMBL" id="JAMOIM010000015">
    <property type="protein sequence ID" value="MCW6510445.1"/>
    <property type="molecule type" value="Genomic_DNA"/>
</dbReference>
<dbReference type="AlphaFoldDB" id="A0AA42CPJ5"/>
<comment type="caution">
    <text evidence="6">The sequence shown here is derived from an EMBL/GenBank/DDBJ whole genome shotgun (WGS) entry which is preliminary data.</text>
</comment>
<dbReference type="PROSITE" id="PS00894">
    <property type="entry name" value="HTH_DEOR_1"/>
    <property type="match status" value="1"/>
</dbReference>
<name>A0AA42CPJ5_9HYPH</name>
<dbReference type="SMART" id="SM01134">
    <property type="entry name" value="DeoRC"/>
    <property type="match status" value="1"/>
</dbReference>
<evidence type="ECO:0000256" key="2">
    <source>
        <dbReference type="ARBA" id="ARBA00023125"/>
    </source>
</evidence>
<dbReference type="InterPro" id="IPR036390">
    <property type="entry name" value="WH_DNA-bd_sf"/>
</dbReference>
<dbReference type="Pfam" id="PF08220">
    <property type="entry name" value="HTH_DeoR"/>
    <property type="match status" value="1"/>
</dbReference>
<dbReference type="PROSITE" id="PS51000">
    <property type="entry name" value="HTH_DEOR_2"/>
    <property type="match status" value="1"/>
</dbReference>
<organism evidence="6 7">
    <name type="scientific">Lichenifustis flavocetrariae</name>
    <dbReference type="NCBI Taxonomy" id="2949735"/>
    <lineage>
        <taxon>Bacteria</taxon>
        <taxon>Pseudomonadati</taxon>
        <taxon>Pseudomonadota</taxon>
        <taxon>Alphaproteobacteria</taxon>
        <taxon>Hyphomicrobiales</taxon>
        <taxon>Lichenihabitantaceae</taxon>
        <taxon>Lichenifustis</taxon>
    </lineage>
</organism>
<keyword evidence="7" id="KW-1185">Reference proteome</keyword>
<proteinExistence type="predicted"/>
<dbReference type="RefSeq" id="WP_282586818.1">
    <property type="nucleotide sequence ID" value="NZ_JAMOIM010000015.1"/>
</dbReference>
<dbReference type="GO" id="GO:0003677">
    <property type="term" value="F:DNA binding"/>
    <property type="evidence" value="ECO:0007669"/>
    <property type="project" value="UniProtKB-KW"/>
</dbReference>
<dbReference type="InterPro" id="IPR014036">
    <property type="entry name" value="DeoR-like_C"/>
</dbReference>
<dbReference type="PANTHER" id="PTHR30363">
    <property type="entry name" value="HTH-TYPE TRANSCRIPTIONAL REGULATOR SRLR-RELATED"/>
    <property type="match status" value="1"/>
</dbReference>
<dbReference type="SUPFAM" id="SSF100950">
    <property type="entry name" value="NagB/RpiA/CoA transferase-like"/>
    <property type="match status" value="1"/>
</dbReference>
<evidence type="ECO:0000256" key="1">
    <source>
        <dbReference type="ARBA" id="ARBA00023015"/>
    </source>
</evidence>